<evidence type="ECO:0000256" key="3">
    <source>
        <dbReference type="PIRSR" id="PIRSR036289-51"/>
    </source>
</evidence>
<comment type="similarity">
    <text evidence="1">Belongs to the glycosyl hydrolase 65 family.</text>
</comment>
<dbReference type="AlphaFoldDB" id="A0A2K8KGM2"/>
<proteinExistence type="inferred from homology"/>
<dbReference type="PANTHER" id="PTHR11051:SF14">
    <property type="entry name" value="MALTOSE PHOSPHORYLASE"/>
    <property type="match status" value="1"/>
</dbReference>
<gene>
    <name evidence="7" type="primary">mapA</name>
    <name evidence="7" type="ORF">SCLAR_v1c00570</name>
</gene>
<dbReference type="InterPro" id="IPR005196">
    <property type="entry name" value="Glyco_hydro_65_N"/>
</dbReference>
<dbReference type="Gene3D" id="2.70.98.40">
    <property type="entry name" value="Glycoside hydrolase, family 65, N-terminal domain"/>
    <property type="match status" value="1"/>
</dbReference>
<dbReference type="GO" id="GO:0016757">
    <property type="term" value="F:glycosyltransferase activity"/>
    <property type="evidence" value="ECO:0007669"/>
    <property type="project" value="UniProtKB-ARBA"/>
</dbReference>
<reference evidence="7 8" key="1">
    <citation type="submission" date="2017-11" db="EMBL/GenBank/DDBJ databases">
        <title>Complete genome sequence of Spiroplasma clarkii CN-5 (DSM 19994).</title>
        <authorList>
            <person name="Tsai Y.-M."/>
            <person name="Chang A."/>
            <person name="Lo W.-S."/>
            <person name="Kuo C.-H."/>
        </authorList>
    </citation>
    <scope>NUCLEOTIDE SEQUENCE [LARGE SCALE GENOMIC DNA]</scope>
    <source>
        <strain evidence="7 8">CN-5</strain>
    </source>
</reference>
<dbReference type="InterPro" id="IPR037018">
    <property type="entry name" value="GH65_N"/>
</dbReference>
<evidence type="ECO:0000259" key="6">
    <source>
        <dbReference type="Pfam" id="PF03636"/>
    </source>
</evidence>
<dbReference type="Proteomes" id="UP000231179">
    <property type="component" value="Chromosome"/>
</dbReference>
<feature type="binding site" evidence="3">
    <location>
        <begin position="366"/>
        <end position="367"/>
    </location>
    <ligand>
        <name>substrate</name>
    </ligand>
</feature>
<feature type="domain" description="Glycoside hydrolase family 65 N-terminal" evidence="6">
    <location>
        <begin position="31"/>
        <end position="274"/>
    </location>
</feature>
<dbReference type="GO" id="GO:0030246">
    <property type="term" value="F:carbohydrate binding"/>
    <property type="evidence" value="ECO:0007669"/>
    <property type="project" value="InterPro"/>
</dbReference>
<evidence type="ECO:0000259" key="5">
    <source>
        <dbReference type="Pfam" id="PF03633"/>
    </source>
</evidence>
<feature type="active site" description="Proton donor" evidence="2">
    <location>
        <position position="495"/>
    </location>
</feature>
<dbReference type="GO" id="GO:0004553">
    <property type="term" value="F:hydrolase activity, hydrolyzing O-glycosyl compounds"/>
    <property type="evidence" value="ECO:0007669"/>
    <property type="project" value="TreeGrafter"/>
</dbReference>
<evidence type="ECO:0000259" key="4">
    <source>
        <dbReference type="Pfam" id="PF03632"/>
    </source>
</evidence>
<dbReference type="InterPro" id="IPR005194">
    <property type="entry name" value="Glyco_hydro_65_C"/>
</dbReference>
<evidence type="ECO:0000256" key="2">
    <source>
        <dbReference type="PIRSR" id="PIRSR036289-50"/>
    </source>
</evidence>
<dbReference type="InterPro" id="IPR008928">
    <property type="entry name" value="6-hairpin_glycosidase_sf"/>
</dbReference>
<feature type="domain" description="Glycoside hydrolase family 65 central catalytic" evidence="4">
    <location>
        <begin position="331"/>
        <end position="686"/>
    </location>
</feature>
<dbReference type="InterPro" id="IPR005195">
    <property type="entry name" value="Glyco_hydro_65_M"/>
</dbReference>
<evidence type="ECO:0000256" key="1">
    <source>
        <dbReference type="ARBA" id="ARBA00006768"/>
    </source>
</evidence>
<dbReference type="Gene3D" id="1.50.10.10">
    <property type="match status" value="1"/>
</dbReference>
<dbReference type="SUPFAM" id="SSF74650">
    <property type="entry name" value="Galactose mutarotase-like"/>
    <property type="match status" value="1"/>
</dbReference>
<organism evidence="7 8">
    <name type="scientific">Spiroplasma clarkii</name>
    <dbReference type="NCBI Taxonomy" id="2139"/>
    <lineage>
        <taxon>Bacteria</taxon>
        <taxon>Bacillati</taxon>
        <taxon>Mycoplasmatota</taxon>
        <taxon>Mollicutes</taxon>
        <taxon>Entomoplasmatales</taxon>
        <taxon>Spiroplasmataceae</taxon>
        <taxon>Spiroplasma</taxon>
    </lineage>
</organism>
<dbReference type="Pfam" id="PF03633">
    <property type="entry name" value="Glyco_hydro_65C"/>
    <property type="match status" value="1"/>
</dbReference>
<dbReference type="InterPro" id="IPR017045">
    <property type="entry name" value="Malt_Pase/Glycosyl_Hdrlase"/>
</dbReference>
<sequence length="765" mass="88602">MAIKTDVNIKRLFDIDEWTLTENKLPDNSYDIRLSESITSLGNEYMGMRGNFEEKFGGDSHQGSYIGGIWYPDKTVVGWWKNGYPNYFGKAINAINHIGLNIFINEVELDLNEQTPKTYQRTLDMYNGTLMRKFTTTVGGVSIDVEAKRFVSLAVKELCAIEYTITPSQNTTIEVDSFLYGDVINRDANYKERFWTHVSSKATNNQQQIHSKLKANNFGIENFEICASSFLKTNLKPQTSSTEEQDLFASTVQSFKVKANEKLVINKYIVVSNSLNAAPKDLQKVSQKLLDQVKEKEFSVLETEHSKMWHERWKKSDVKIFGSPIDQQAIRFNLFQLFCTYYGNDERLNIGPKGFTGEKYGGATYWDTEAYCVPLYLKSSPPEITKALLKYRFNHLKNAQLNAQKLGLAGALYPMVTFNGEECHNEWEITFEEIHRNAAMVYAIWNYVNYTGDEDYIKEYGIKVMVEVAKFWASRVHWNPTKKVYMLHGVTGPNEYENNVNNNWLTNLMAQWCLTFTLTSLTKYQLDFTKYNLSKSDLDKFKDICEKMYLPVDEKLGIFVQHDGFLDKELISKDQLSKTERPLNKNWSWDKILRSVYIKQADVLQGIYYLWDRFTNTEIKNNFDFYEQFTVHESSLSPCIHSIIAARIDKLDKAYEFYARTARLDLDNYNNDTDDGLHITSMTGSYLAIVEGFAGMMVRENKLHFTPKLPKQWEGYEFRINFRNRILNVTISNKMATIKLVEGGELTLSINDQDYLVKDVLTVNL</sequence>
<dbReference type="InterPro" id="IPR012341">
    <property type="entry name" value="6hp_glycosidase-like_sf"/>
</dbReference>
<feature type="domain" description="Glycoside hydrolase family 65 C-terminal" evidence="5">
    <location>
        <begin position="696"/>
        <end position="756"/>
    </location>
</feature>
<dbReference type="InterPro" id="IPR011013">
    <property type="entry name" value="Gal_mutarotase_sf_dom"/>
</dbReference>
<dbReference type="RefSeq" id="WP_100253957.1">
    <property type="nucleotide sequence ID" value="NZ_CP024870.1"/>
</dbReference>
<evidence type="ECO:0000313" key="8">
    <source>
        <dbReference type="Proteomes" id="UP000231179"/>
    </source>
</evidence>
<keyword evidence="8" id="KW-1185">Reference proteome</keyword>
<feature type="binding site" evidence="3">
    <location>
        <begin position="599"/>
        <end position="600"/>
    </location>
    <ligand>
        <name>substrate</name>
    </ligand>
</feature>
<dbReference type="PANTHER" id="PTHR11051">
    <property type="entry name" value="GLYCOSYL HYDROLASE-RELATED"/>
    <property type="match status" value="1"/>
</dbReference>
<dbReference type="Pfam" id="PF03636">
    <property type="entry name" value="Glyco_hydro_65N"/>
    <property type="match status" value="1"/>
</dbReference>
<dbReference type="EMBL" id="CP024870">
    <property type="protein sequence ID" value="ATX70392.1"/>
    <property type="molecule type" value="Genomic_DNA"/>
</dbReference>
<accession>A0A2K8KGM2</accession>
<evidence type="ECO:0000313" key="7">
    <source>
        <dbReference type="EMBL" id="ATX70392.1"/>
    </source>
</evidence>
<dbReference type="SUPFAM" id="SSF48208">
    <property type="entry name" value="Six-hairpin glycosidases"/>
    <property type="match status" value="1"/>
</dbReference>
<protein>
    <submittedName>
        <fullName evidence="7">Maltose phosphorylase</fullName>
    </submittedName>
</protein>
<dbReference type="Pfam" id="PF03632">
    <property type="entry name" value="Glyco_hydro_65m"/>
    <property type="match status" value="1"/>
</dbReference>
<dbReference type="GO" id="GO:0005975">
    <property type="term" value="P:carbohydrate metabolic process"/>
    <property type="evidence" value="ECO:0007669"/>
    <property type="project" value="InterPro"/>
</dbReference>
<dbReference type="NCBIfam" id="NF010380">
    <property type="entry name" value="PRK13807.1"/>
    <property type="match status" value="1"/>
</dbReference>
<dbReference type="Gene3D" id="2.60.420.10">
    <property type="entry name" value="Maltose phosphorylase, domain 3"/>
    <property type="match status" value="1"/>
</dbReference>
<name>A0A2K8KGM2_9MOLU</name>
<dbReference type="PIRSF" id="PIRSF036289">
    <property type="entry name" value="Glycosyl_hydrolase_malt_phosph"/>
    <property type="match status" value="1"/>
</dbReference>